<proteinExistence type="predicted"/>
<dbReference type="AlphaFoldDB" id="A0A839S9I5"/>
<dbReference type="Proteomes" id="UP000539265">
    <property type="component" value="Unassembled WGS sequence"/>
</dbReference>
<reference evidence="1" key="1">
    <citation type="submission" date="2020-08" db="EMBL/GenBank/DDBJ databases">
        <title>Genomic Encyclopedia of Type Strains, Phase III (KMG-III): the genomes of soil and plant-associated and newly described type strains.</title>
        <authorList>
            <person name="Whitman W."/>
        </authorList>
    </citation>
    <scope>NUCLEOTIDE SEQUENCE [LARGE SCALE GENOMIC DNA]</scope>
    <source>
        <strain evidence="1">CECT 8628</strain>
    </source>
</reference>
<accession>A0A839S9I5</accession>
<comment type="caution">
    <text evidence="1">The sequence shown here is derived from an EMBL/GenBank/DDBJ whole genome shotgun (WGS) entry which is preliminary data.</text>
</comment>
<sequence>MESGNVSTNTLMSAQEGRVIKVSGISKNYTPG</sequence>
<dbReference type="EMBL" id="JACHWX010000002">
    <property type="protein sequence ID" value="MBB3054655.1"/>
    <property type="molecule type" value="Genomic_DNA"/>
</dbReference>
<evidence type="ECO:0000313" key="2">
    <source>
        <dbReference type="Proteomes" id="UP000539265"/>
    </source>
</evidence>
<name>A0A839S9I5_9SPHI</name>
<protein>
    <submittedName>
        <fullName evidence="1">Uncharacterized protein</fullName>
    </submittedName>
</protein>
<organism evidence="1 2">
    <name type="scientific">Mucilaginibacter gotjawali</name>
    <dbReference type="NCBI Taxonomy" id="1550579"/>
    <lineage>
        <taxon>Bacteria</taxon>
        <taxon>Pseudomonadati</taxon>
        <taxon>Bacteroidota</taxon>
        <taxon>Sphingobacteriia</taxon>
        <taxon>Sphingobacteriales</taxon>
        <taxon>Sphingobacteriaceae</taxon>
        <taxon>Mucilaginibacter</taxon>
    </lineage>
</organism>
<keyword evidence="2" id="KW-1185">Reference proteome</keyword>
<gene>
    <name evidence="1" type="ORF">FHS11_001065</name>
</gene>
<evidence type="ECO:0000313" key="1">
    <source>
        <dbReference type="EMBL" id="MBB3054655.1"/>
    </source>
</evidence>